<keyword evidence="8 10" id="KW-0378">Hydrolase</keyword>
<dbReference type="AlphaFoldDB" id="A0A0W8F5Y5"/>
<dbReference type="InterPro" id="IPR036388">
    <property type="entry name" value="WH-like_DNA-bd_sf"/>
</dbReference>
<organism evidence="10">
    <name type="scientific">hydrocarbon metagenome</name>
    <dbReference type="NCBI Taxonomy" id="938273"/>
    <lineage>
        <taxon>unclassified sequences</taxon>
        <taxon>metagenomes</taxon>
        <taxon>ecological metagenomes</taxon>
    </lineage>
</organism>
<evidence type="ECO:0000256" key="6">
    <source>
        <dbReference type="ARBA" id="ARBA00022670"/>
    </source>
</evidence>
<comment type="caution">
    <text evidence="10">The sequence shown here is derived from an EMBL/GenBank/DDBJ whole genome shotgun (WGS) entry which is preliminary data.</text>
</comment>
<dbReference type="GO" id="GO:0005737">
    <property type="term" value="C:cytoplasm"/>
    <property type="evidence" value="ECO:0007669"/>
    <property type="project" value="TreeGrafter"/>
</dbReference>
<evidence type="ECO:0000256" key="4">
    <source>
        <dbReference type="ARBA" id="ARBA00001954"/>
    </source>
</evidence>
<dbReference type="InterPro" id="IPR028595">
    <property type="entry name" value="MetAP_archaeal"/>
</dbReference>
<dbReference type="CDD" id="cd01088">
    <property type="entry name" value="MetAP2"/>
    <property type="match status" value="1"/>
</dbReference>
<feature type="domain" description="Peptidase M24" evidence="9">
    <location>
        <begin position="12"/>
        <end position="195"/>
    </location>
</feature>
<evidence type="ECO:0000256" key="1">
    <source>
        <dbReference type="ARBA" id="ARBA00000294"/>
    </source>
</evidence>
<dbReference type="InterPro" id="IPR002468">
    <property type="entry name" value="Pept_M24A_MAP2"/>
</dbReference>
<evidence type="ECO:0000259" key="9">
    <source>
        <dbReference type="Pfam" id="PF00557"/>
    </source>
</evidence>
<name>A0A0W8F5Y5_9ZZZZ</name>
<dbReference type="HAMAP" id="MF_01975">
    <property type="entry name" value="MetAP_2_arc"/>
    <property type="match status" value="1"/>
</dbReference>
<dbReference type="GO" id="GO:0004239">
    <property type="term" value="F:initiator methionyl aminopeptidase activity"/>
    <property type="evidence" value="ECO:0007669"/>
    <property type="project" value="UniProtKB-EC"/>
</dbReference>
<keyword evidence="5 10" id="KW-0031">Aminopeptidase</keyword>
<dbReference type="GO" id="GO:0070006">
    <property type="term" value="F:metalloaminopeptidase activity"/>
    <property type="evidence" value="ECO:0007669"/>
    <property type="project" value="InterPro"/>
</dbReference>
<accession>A0A0W8F5Y5</accession>
<dbReference type="SUPFAM" id="SSF46785">
    <property type="entry name" value="Winged helix' DNA-binding domain"/>
    <property type="match status" value="1"/>
</dbReference>
<dbReference type="GO" id="GO:0006508">
    <property type="term" value="P:proteolysis"/>
    <property type="evidence" value="ECO:0007669"/>
    <property type="project" value="UniProtKB-KW"/>
</dbReference>
<evidence type="ECO:0000256" key="3">
    <source>
        <dbReference type="ARBA" id="ARBA00001941"/>
    </source>
</evidence>
<evidence type="ECO:0000256" key="8">
    <source>
        <dbReference type="ARBA" id="ARBA00022801"/>
    </source>
</evidence>
<evidence type="ECO:0000256" key="7">
    <source>
        <dbReference type="ARBA" id="ARBA00022723"/>
    </source>
</evidence>
<evidence type="ECO:0000256" key="2">
    <source>
        <dbReference type="ARBA" id="ARBA00001936"/>
    </source>
</evidence>
<dbReference type="Pfam" id="PF00557">
    <property type="entry name" value="Peptidase_M24"/>
    <property type="match status" value="1"/>
</dbReference>
<keyword evidence="7" id="KW-0479">Metal-binding</keyword>
<comment type="cofactor">
    <cofactor evidence="4">
        <name>Fe(2+)</name>
        <dbReference type="ChEBI" id="CHEBI:29033"/>
    </cofactor>
</comment>
<gene>
    <name evidence="10" type="ORF">ASZ90_013964</name>
</gene>
<protein>
    <submittedName>
        <fullName evidence="10">Methionine aminopeptidase</fullName>
        <ecNumber evidence="10">3.4.11.18</ecNumber>
    </submittedName>
</protein>
<dbReference type="EC" id="3.4.11.18" evidence="10"/>
<evidence type="ECO:0000256" key="5">
    <source>
        <dbReference type="ARBA" id="ARBA00022438"/>
    </source>
</evidence>
<proteinExistence type="inferred from homology"/>
<dbReference type="InterPro" id="IPR001714">
    <property type="entry name" value="Pept_M24_MAP"/>
</dbReference>
<keyword evidence="6" id="KW-0645">Protease</keyword>
<dbReference type="Gene3D" id="1.10.10.10">
    <property type="entry name" value="Winged helix-like DNA-binding domain superfamily/Winged helix DNA-binding domain"/>
    <property type="match status" value="1"/>
</dbReference>
<dbReference type="PANTHER" id="PTHR45777:SF2">
    <property type="entry name" value="METHIONINE AMINOPEPTIDASE 2"/>
    <property type="match status" value="1"/>
</dbReference>
<dbReference type="InterPro" id="IPR036390">
    <property type="entry name" value="WH_DNA-bd_sf"/>
</dbReference>
<dbReference type="GO" id="GO:0046872">
    <property type="term" value="F:metal ion binding"/>
    <property type="evidence" value="ECO:0007669"/>
    <property type="project" value="UniProtKB-KW"/>
</dbReference>
<dbReference type="InterPro" id="IPR050247">
    <property type="entry name" value="Met_Aminopeptidase_Type2"/>
</dbReference>
<dbReference type="InterPro" id="IPR000994">
    <property type="entry name" value="Pept_M24"/>
</dbReference>
<dbReference type="Gene3D" id="3.90.230.10">
    <property type="entry name" value="Creatinase/methionine aminopeptidase superfamily"/>
    <property type="match status" value="1"/>
</dbReference>
<comment type="catalytic activity">
    <reaction evidence="1">
        <text>Release of N-terminal amino acids, preferentially methionine, from peptides and arylamides.</text>
        <dbReference type="EC" id="3.4.11.18"/>
    </reaction>
</comment>
<evidence type="ECO:0000313" key="10">
    <source>
        <dbReference type="EMBL" id="KUG16292.1"/>
    </source>
</evidence>
<dbReference type="InterPro" id="IPR036005">
    <property type="entry name" value="Creatinase/aminopeptidase-like"/>
</dbReference>
<comment type="cofactor">
    <cofactor evidence="3">
        <name>Co(2+)</name>
        <dbReference type="ChEBI" id="CHEBI:48828"/>
    </cofactor>
</comment>
<dbReference type="EMBL" id="LNQE01001503">
    <property type="protein sequence ID" value="KUG16292.1"/>
    <property type="molecule type" value="Genomic_DNA"/>
</dbReference>
<comment type="cofactor">
    <cofactor evidence="2">
        <name>Mn(2+)</name>
        <dbReference type="ChEBI" id="CHEBI:29035"/>
    </cofactor>
</comment>
<sequence>MVIMMDAEILDNYRKAGRILAEVLQEAKPKVDVGVPLLEVAEFVEEAIRSKGGLPAFPCNISLDRSAAHYTPSPKDESVFAENMVKLDVGVHVDGYIADAAITIDLSGHEDLALASQAGLDAALELVGPGVSTADIGKAIEEAIVGYGYKPVYNLTGHGLSRYIAHDQPAVPNKRMDKGVILKEGDVIAIEPFATNGSGRISEAPITEIYGFGGSRPQRLPAARALMKEIVESYKTLPFARRWLKAERAEYALMHLVRSGAVHGYPVLWEVEGALVSQAEHTVLILENGCEVTTRIG</sequence>
<dbReference type="PRINTS" id="PR00599">
    <property type="entry name" value="MAPEPTIDASE"/>
</dbReference>
<dbReference type="PANTHER" id="PTHR45777">
    <property type="entry name" value="METHIONINE AMINOPEPTIDASE 2"/>
    <property type="match status" value="1"/>
</dbReference>
<dbReference type="NCBIfam" id="TIGR00501">
    <property type="entry name" value="met_pdase_II"/>
    <property type="match status" value="1"/>
</dbReference>
<reference evidence="10" key="1">
    <citation type="journal article" date="2015" name="Proc. Natl. Acad. Sci. U.S.A.">
        <title>Networks of energetic and metabolic interactions define dynamics in microbial communities.</title>
        <authorList>
            <person name="Embree M."/>
            <person name="Liu J.K."/>
            <person name="Al-Bassam M.M."/>
            <person name="Zengler K."/>
        </authorList>
    </citation>
    <scope>NUCLEOTIDE SEQUENCE</scope>
</reference>
<dbReference type="SUPFAM" id="SSF55920">
    <property type="entry name" value="Creatinase/aminopeptidase"/>
    <property type="match status" value="1"/>
</dbReference>